<protein>
    <submittedName>
        <fullName evidence="4">Hydroxyacid dehydrogenase</fullName>
    </submittedName>
</protein>
<dbReference type="EMBL" id="QWZQ01000001">
    <property type="protein sequence ID" value="RRK11845.1"/>
    <property type="molecule type" value="Genomic_DNA"/>
</dbReference>
<dbReference type="AlphaFoldDB" id="A0A426DB72"/>
<feature type="transmembrane region" description="Helical" evidence="2">
    <location>
        <begin position="33"/>
        <end position="51"/>
    </location>
</feature>
<evidence type="ECO:0000256" key="1">
    <source>
        <dbReference type="SAM" id="MobiDB-lite"/>
    </source>
</evidence>
<organism evidence="4 5">
    <name type="scientific">Lactiplantibacillus garii</name>
    <dbReference type="NCBI Taxonomy" id="2306423"/>
    <lineage>
        <taxon>Bacteria</taxon>
        <taxon>Bacillati</taxon>
        <taxon>Bacillota</taxon>
        <taxon>Bacilli</taxon>
        <taxon>Lactobacillales</taxon>
        <taxon>Lactobacillaceae</taxon>
        <taxon>Lactiplantibacillus</taxon>
    </lineage>
</organism>
<comment type="caution">
    <text evidence="4">The sequence shown here is derived from an EMBL/GenBank/DDBJ whole genome shotgun (WGS) entry which is preliminary data.</text>
</comment>
<name>A0A426DB72_9LACO</name>
<keyword evidence="2" id="KW-1133">Transmembrane helix</keyword>
<evidence type="ECO:0000259" key="3">
    <source>
        <dbReference type="Pfam" id="PF13930"/>
    </source>
</evidence>
<feature type="region of interest" description="Disordered" evidence="1">
    <location>
        <begin position="109"/>
        <end position="131"/>
    </location>
</feature>
<dbReference type="InterPro" id="IPR044927">
    <property type="entry name" value="Endonuclea_NS_2"/>
</dbReference>
<keyword evidence="2" id="KW-0472">Membrane</keyword>
<dbReference type="Proteomes" id="UP000283633">
    <property type="component" value="Unassembled WGS sequence"/>
</dbReference>
<feature type="domain" description="Type VII secretion system protein EssD-like" evidence="3">
    <location>
        <begin position="166"/>
        <end position="293"/>
    </location>
</feature>
<sequence>MEILMLLALISALIWVGWHVTLPSERQRHRKLWLLAGLLLLTLGTLGGCGSPTSTKTQTRHVTKTHWVTPTNDHELASLKSANSSSMSSLKAAATSLAKHQKKVDQLKAKNQAAGATKPTAATTVKTGSNPSNAALADKTYAGQQTVAVNHNQPAFSRSDLGTGHGAWQKYGALDNLNRATGADALLNQSLMPTTKREALNVDPTGWHNKRISSGWLYNRSHLIGYQLTGQNNNWKNLITGTRSLNDPEMVTYENQVADYLKENPKHYVRYQVKPIFKGNELLARGVQMRGQSIGDNRVSFNVYIFNVQPGVTLNYKTGTSRISN</sequence>
<dbReference type="OrthoDB" id="9783680at2"/>
<dbReference type="RefSeq" id="WP_125070605.1">
    <property type="nucleotide sequence ID" value="NZ_QWZQ01000001.1"/>
</dbReference>
<keyword evidence="5" id="KW-1185">Reference proteome</keyword>
<gene>
    <name evidence="4" type="ORF">D1831_00455</name>
</gene>
<dbReference type="InterPro" id="IPR044929">
    <property type="entry name" value="DNA/RNA_non-sp_Endonuclease_sf"/>
</dbReference>
<evidence type="ECO:0000313" key="5">
    <source>
        <dbReference type="Proteomes" id="UP000283633"/>
    </source>
</evidence>
<keyword evidence="2" id="KW-0812">Transmembrane</keyword>
<proteinExistence type="predicted"/>
<evidence type="ECO:0000256" key="2">
    <source>
        <dbReference type="SAM" id="Phobius"/>
    </source>
</evidence>
<dbReference type="Gene3D" id="3.40.570.10">
    <property type="entry name" value="Extracellular Endonuclease, subunit A"/>
    <property type="match status" value="1"/>
</dbReference>
<feature type="compositionally biased region" description="Low complexity" evidence="1">
    <location>
        <begin position="113"/>
        <end position="128"/>
    </location>
</feature>
<evidence type="ECO:0000313" key="4">
    <source>
        <dbReference type="EMBL" id="RRK11845.1"/>
    </source>
</evidence>
<accession>A0A426DB72</accession>
<dbReference type="Pfam" id="PF13930">
    <property type="entry name" value="Endonuclea_NS_2"/>
    <property type="match status" value="1"/>
</dbReference>
<reference evidence="4 5" key="1">
    <citation type="submission" date="2018-08" db="EMBL/GenBank/DDBJ databases">
        <title>Genome Lactobacillus garii FI11369.</title>
        <authorList>
            <person name="Diaz M."/>
            <person name="Narbad A."/>
        </authorList>
    </citation>
    <scope>NUCLEOTIDE SEQUENCE [LARGE SCALE GENOMIC DNA]</scope>
    <source>
        <strain evidence="4 5">FI11369</strain>
    </source>
</reference>